<gene>
    <name evidence="8" type="ORF">A4U43_C05F31850</name>
</gene>
<feature type="transmembrane region" description="Helical" evidence="6">
    <location>
        <begin position="190"/>
        <end position="212"/>
    </location>
</feature>
<dbReference type="InterPro" id="IPR037185">
    <property type="entry name" value="EmrE-like"/>
</dbReference>
<evidence type="ECO:0000256" key="5">
    <source>
        <dbReference type="ARBA" id="ARBA00023136"/>
    </source>
</evidence>
<evidence type="ECO:0000256" key="1">
    <source>
        <dbReference type="ARBA" id="ARBA00004141"/>
    </source>
</evidence>
<evidence type="ECO:0000256" key="3">
    <source>
        <dbReference type="ARBA" id="ARBA00022692"/>
    </source>
</evidence>
<feature type="transmembrane region" description="Helical" evidence="6">
    <location>
        <begin position="255"/>
        <end position="275"/>
    </location>
</feature>
<feature type="transmembrane region" description="Helical" evidence="6">
    <location>
        <begin position="360"/>
        <end position="385"/>
    </location>
</feature>
<organism evidence="8 9">
    <name type="scientific">Asparagus officinalis</name>
    <name type="common">Garden asparagus</name>
    <dbReference type="NCBI Taxonomy" id="4686"/>
    <lineage>
        <taxon>Eukaryota</taxon>
        <taxon>Viridiplantae</taxon>
        <taxon>Streptophyta</taxon>
        <taxon>Embryophyta</taxon>
        <taxon>Tracheophyta</taxon>
        <taxon>Spermatophyta</taxon>
        <taxon>Magnoliopsida</taxon>
        <taxon>Liliopsida</taxon>
        <taxon>Asparagales</taxon>
        <taxon>Asparagaceae</taxon>
        <taxon>Asparagoideae</taxon>
        <taxon>Asparagus</taxon>
    </lineage>
</organism>
<evidence type="ECO:0000313" key="9">
    <source>
        <dbReference type="Proteomes" id="UP000243459"/>
    </source>
</evidence>
<dbReference type="SUPFAM" id="SSF103481">
    <property type="entry name" value="Multidrug resistance efflux transporter EmrE"/>
    <property type="match status" value="2"/>
</dbReference>
<dbReference type="OrthoDB" id="306876at2759"/>
<dbReference type="EMBL" id="CM007385">
    <property type="protein sequence ID" value="ONK70255.1"/>
    <property type="molecule type" value="Genomic_DNA"/>
</dbReference>
<feature type="domain" description="EamA" evidence="7">
    <location>
        <begin position="105"/>
        <end position="234"/>
    </location>
</feature>
<protein>
    <recommendedName>
        <fullName evidence="7">EamA domain-containing protein</fullName>
    </recommendedName>
</protein>
<feature type="transmembrane region" description="Helical" evidence="6">
    <location>
        <begin position="287"/>
        <end position="308"/>
    </location>
</feature>
<proteinExistence type="inferred from homology"/>
<keyword evidence="5 6" id="KW-0472">Membrane</keyword>
<feature type="transmembrane region" description="Helical" evidence="6">
    <location>
        <begin position="130"/>
        <end position="150"/>
    </location>
</feature>
<feature type="transmembrane region" description="Helical" evidence="6">
    <location>
        <begin position="219"/>
        <end position="240"/>
    </location>
</feature>
<evidence type="ECO:0000259" key="7">
    <source>
        <dbReference type="Pfam" id="PF00892"/>
    </source>
</evidence>
<feature type="transmembrane region" description="Helical" evidence="6">
    <location>
        <begin position="314"/>
        <end position="339"/>
    </location>
</feature>
<evidence type="ECO:0000256" key="2">
    <source>
        <dbReference type="ARBA" id="ARBA00007635"/>
    </source>
</evidence>
<keyword evidence="4 6" id="KW-1133">Transmembrane helix</keyword>
<comment type="subcellular location">
    <subcellularLocation>
        <location evidence="1">Membrane</location>
        <topology evidence="1">Multi-pass membrane protein</topology>
    </subcellularLocation>
</comment>
<evidence type="ECO:0000313" key="8">
    <source>
        <dbReference type="EMBL" id="ONK70255.1"/>
    </source>
</evidence>
<feature type="transmembrane region" description="Helical" evidence="6">
    <location>
        <begin position="162"/>
        <end position="184"/>
    </location>
</feature>
<keyword evidence="9" id="KW-1185">Reference proteome</keyword>
<reference evidence="9" key="1">
    <citation type="journal article" date="2017" name="Nat. Commun.">
        <title>The asparagus genome sheds light on the origin and evolution of a young Y chromosome.</title>
        <authorList>
            <person name="Harkess A."/>
            <person name="Zhou J."/>
            <person name="Xu C."/>
            <person name="Bowers J.E."/>
            <person name="Van der Hulst R."/>
            <person name="Ayyampalayam S."/>
            <person name="Mercati F."/>
            <person name="Riccardi P."/>
            <person name="McKain M.R."/>
            <person name="Kakrana A."/>
            <person name="Tang H."/>
            <person name="Ray J."/>
            <person name="Groenendijk J."/>
            <person name="Arikit S."/>
            <person name="Mathioni S.M."/>
            <person name="Nakano M."/>
            <person name="Shan H."/>
            <person name="Telgmann-Rauber A."/>
            <person name="Kanno A."/>
            <person name="Yue Z."/>
            <person name="Chen H."/>
            <person name="Li W."/>
            <person name="Chen Y."/>
            <person name="Xu X."/>
            <person name="Zhang Y."/>
            <person name="Luo S."/>
            <person name="Chen H."/>
            <person name="Gao J."/>
            <person name="Mao Z."/>
            <person name="Pires J.C."/>
            <person name="Luo M."/>
            <person name="Kudrna D."/>
            <person name="Wing R.A."/>
            <person name="Meyers B.C."/>
            <person name="Yi K."/>
            <person name="Kong H."/>
            <person name="Lavrijsen P."/>
            <person name="Sunseri F."/>
            <person name="Falavigna A."/>
            <person name="Ye Y."/>
            <person name="Leebens-Mack J.H."/>
            <person name="Chen G."/>
        </authorList>
    </citation>
    <scope>NUCLEOTIDE SEQUENCE [LARGE SCALE GENOMIC DNA]</scope>
    <source>
        <strain evidence="9">cv. DH0086</strain>
    </source>
</reference>
<accession>A0A5P1EVZ4</accession>
<comment type="similarity">
    <text evidence="2">Belongs to the drug/metabolite transporter (DMT) superfamily. Plant drug/metabolite exporter (P-DME) (TC 2.A.7.4) family.</text>
</comment>
<dbReference type="InterPro" id="IPR000620">
    <property type="entry name" value="EamA_dom"/>
</dbReference>
<dbReference type="PANTHER" id="PTHR22911">
    <property type="entry name" value="ACYL-MALONYL CONDENSING ENZYME-RELATED"/>
    <property type="match status" value="1"/>
</dbReference>
<dbReference type="OMA" id="PIASCYV"/>
<dbReference type="PANTHER" id="PTHR22911:SF6">
    <property type="entry name" value="SOLUTE CARRIER FAMILY 35 MEMBER G1"/>
    <property type="match status" value="1"/>
</dbReference>
<keyword evidence="3 6" id="KW-0812">Transmembrane</keyword>
<dbReference type="Pfam" id="PF00892">
    <property type="entry name" value="EamA"/>
    <property type="match status" value="2"/>
</dbReference>
<feature type="transmembrane region" description="Helical" evidence="6">
    <location>
        <begin position="103"/>
        <end position="124"/>
    </location>
</feature>
<dbReference type="Proteomes" id="UP000243459">
    <property type="component" value="Chromosome 5"/>
</dbReference>
<name>A0A5P1EVZ4_ASPOF</name>
<evidence type="ECO:0000256" key="6">
    <source>
        <dbReference type="SAM" id="Phobius"/>
    </source>
</evidence>
<evidence type="ECO:0000256" key="4">
    <source>
        <dbReference type="ARBA" id="ARBA00022989"/>
    </source>
</evidence>
<feature type="domain" description="EamA" evidence="7">
    <location>
        <begin position="256"/>
        <end position="386"/>
    </location>
</feature>
<dbReference type="GO" id="GO:0016020">
    <property type="term" value="C:membrane"/>
    <property type="evidence" value="ECO:0007669"/>
    <property type="project" value="UniProtKB-SubCell"/>
</dbReference>
<dbReference type="AlphaFoldDB" id="A0A5P1EVZ4"/>
<dbReference type="Gramene" id="ONK70255">
    <property type="protein sequence ID" value="ONK70255"/>
    <property type="gene ID" value="A4U43_C05F31850"/>
</dbReference>
<sequence length="398" mass="42955">MASPDAGDGTSGVATVIEVVESPTVAADTEEISPLLGDSASTATTLSIDRPNPKMSIFSVSYSRKRSSPKDNLVESLTASREAEVDVITQIVSWIWNGSRYSALLCVALSSVIYFVMEILIFLFPVRSIPLFQTLFTRSTIILLLSFLWLRRTGQPLFVPRHVRNLLIFRSLTGLISVLSFIYSVQNLPLSLAIILNFATPIMATMGATIILQEKLAISYSGGIACSYVGLVLTCMPSLLTRGDIIGDGEISRPVFAILIGICSSILGGISYCLIQAGAKASDHPAYTVLSFGLLASPLSAICMFALQKFVLPSVFALFLSVILGVLAFFAEICLARGLQLEKLSKVTNILYMKVLFSQVWGMIFLGAAVSFSKIIGCLLIFASISSTVYLGPEKEIE</sequence>